<comment type="caution">
    <text evidence="4">The sequence shown here is derived from an EMBL/GenBank/DDBJ whole genome shotgun (WGS) entry which is preliminary data.</text>
</comment>
<feature type="transmembrane region" description="Helical" evidence="2">
    <location>
        <begin position="64"/>
        <end position="83"/>
    </location>
</feature>
<dbReference type="PANTHER" id="PTHR33026">
    <property type="entry name" value="OS06G0360600 PROTEIN"/>
    <property type="match status" value="1"/>
</dbReference>
<sequence length="394" mass="43854">MGKKKGTGEAGSASGVSKASRDWCASTISNRDVNKLCTLGFISSSDNDIHLPGPSSRPKPSKGFIVMFVAYLYRGFSLPAHEFLRSLIFFYGIQLWQLTPNSILHLSIFITLCGAFLGIEPHWGLWRKIFYVKRHNGNDAPSVVGGVGFVFRKDVDYLDYPMKEVSSAELSDEELLDEVRRLTRFSQKDNIILTSALPPYDFKHLPAEASTVAQCYPPTSESGVEPEDDDDDSEGTEDAQHILEDSDVQGDEAPEDDAFTRDRRCRRINEDLRTTAESILTMMMKSLSQRGPSYSGKAESAKESNPSTADPTPPSRTGVVKIPVSKPIYATVDVVADFADQFTRLESENVQLRKTIKTSADQVLEANKLTPDARNENTLLKDELKKLKKKMKDE</sequence>
<dbReference type="PANTHER" id="PTHR33026:SF7">
    <property type="entry name" value="OS03G0100275 PROTEIN"/>
    <property type="match status" value="1"/>
</dbReference>
<organism evidence="4 5">
    <name type="scientific">Lolium multiflorum</name>
    <name type="common">Italian ryegrass</name>
    <name type="synonym">Lolium perenne subsp. multiflorum</name>
    <dbReference type="NCBI Taxonomy" id="4521"/>
    <lineage>
        <taxon>Eukaryota</taxon>
        <taxon>Viridiplantae</taxon>
        <taxon>Streptophyta</taxon>
        <taxon>Embryophyta</taxon>
        <taxon>Tracheophyta</taxon>
        <taxon>Spermatophyta</taxon>
        <taxon>Magnoliopsida</taxon>
        <taxon>Liliopsida</taxon>
        <taxon>Poales</taxon>
        <taxon>Poaceae</taxon>
        <taxon>BOP clade</taxon>
        <taxon>Pooideae</taxon>
        <taxon>Poodae</taxon>
        <taxon>Poeae</taxon>
        <taxon>Poeae Chloroplast Group 2 (Poeae type)</taxon>
        <taxon>Loliodinae</taxon>
        <taxon>Loliinae</taxon>
        <taxon>Lolium</taxon>
    </lineage>
</organism>
<feature type="compositionally biased region" description="Acidic residues" evidence="1">
    <location>
        <begin position="224"/>
        <end position="237"/>
    </location>
</feature>
<feature type="domain" description="Transposase (putative) gypsy type" evidence="3">
    <location>
        <begin position="66"/>
        <end position="133"/>
    </location>
</feature>
<evidence type="ECO:0000256" key="1">
    <source>
        <dbReference type="SAM" id="MobiDB-lite"/>
    </source>
</evidence>
<keyword evidence="2" id="KW-1133">Transmembrane helix</keyword>
<dbReference type="EMBL" id="JAUUTY010000007">
    <property type="protein sequence ID" value="KAK1608945.1"/>
    <property type="molecule type" value="Genomic_DNA"/>
</dbReference>
<evidence type="ECO:0000313" key="5">
    <source>
        <dbReference type="Proteomes" id="UP001231189"/>
    </source>
</evidence>
<dbReference type="Proteomes" id="UP001231189">
    <property type="component" value="Unassembled WGS sequence"/>
</dbReference>
<feature type="compositionally biased region" description="Acidic residues" evidence="1">
    <location>
        <begin position="245"/>
        <end position="257"/>
    </location>
</feature>
<feature type="region of interest" description="Disordered" evidence="1">
    <location>
        <begin position="215"/>
        <end position="264"/>
    </location>
</feature>
<proteinExistence type="predicted"/>
<accession>A0AAD8VLB8</accession>
<feature type="transmembrane region" description="Helical" evidence="2">
    <location>
        <begin position="103"/>
        <end position="126"/>
    </location>
</feature>
<keyword evidence="2" id="KW-0812">Transmembrane</keyword>
<evidence type="ECO:0000256" key="2">
    <source>
        <dbReference type="SAM" id="Phobius"/>
    </source>
</evidence>
<dbReference type="AlphaFoldDB" id="A0AAD8VLB8"/>
<keyword evidence="2" id="KW-0472">Membrane</keyword>
<dbReference type="InterPro" id="IPR007321">
    <property type="entry name" value="Transposase_28"/>
</dbReference>
<dbReference type="Pfam" id="PF04195">
    <property type="entry name" value="Transposase_28"/>
    <property type="match status" value="1"/>
</dbReference>
<evidence type="ECO:0000259" key="3">
    <source>
        <dbReference type="Pfam" id="PF04195"/>
    </source>
</evidence>
<reference evidence="4" key="1">
    <citation type="submission" date="2023-07" db="EMBL/GenBank/DDBJ databases">
        <title>A chromosome-level genome assembly of Lolium multiflorum.</title>
        <authorList>
            <person name="Chen Y."/>
            <person name="Copetti D."/>
            <person name="Kolliker R."/>
            <person name="Studer B."/>
        </authorList>
    </citation>
    <scope>NUCLEOTIDE SEQUENCE</scope>
    <source>
        <strain evidence="4">02402/16</strain>
        <tissue evidence="4">Leaf</tissue>
    </source>
</reference>
<feature type="region of interest" description="Disordered" evidence="1">
    <location>
        <begin position="288"/>
        <end position="318"/>
    </location>
</feature>
<gene>
    <name evidence="4" type="ORF">QYE76_032618</name>
</gene>
<protein>
    <recommendedName>
        <fullName evidence="3">Transposase (putative) gypsy type domain-containing protein</fullName>
    </recommendedName>
</protein>
<evidence type="ECO:0000313" key="4">
    <source>
        <dbReference type="EMBL" id="KAK1608945.1"/>
    </source>
</evidence>
<name>A0AAD8VLB8_LOLMU</name>
<keyword evidence="5" id="KW-1185">Reference proteome</keyword>